<dbReference type="PROSITE" id="PS50878">
    <property type="entry name" value="RT_POL"/>
    <property type="match status" value="1"/>
</dbReference>
<dbReference type="Pfam" id="PF26215">
    <property type="entry name" value="HTH_animal"/>
    <property type="match status" value="1"/>
</dbReference>
<dbReference type="SUPFAM" id="SSF56672">
    <property type="entry name" value="DNA/RNA polymerases"/>
    <property type="match status" value="1"/>
</dbReference>
<evidence type="ECO:0000313" key="4">
    <source>
        <dbReference type="EMBL" id="JAC88393.1"/>
    </source>
</evidence>
<dbReference type="GO" id="GO:0071897">
    <property type="term" value="P:DNA biosynthetic process"/>
    <property type="evidence" value="ECO:0007669"/>
    <property type="project" value="UniProtKB-ARBA"/>
</dbReference>
<accession>A0A069DWI3</accession>
<feature type="non-terminal residue" evidence="4">
    <location>
        <position position="1"/>
    </location>
</feature>
<organism evidence="4">
    <name type="scientific">Panstrongylus megistus</name>
    <dbReference type="NCBI Taxonomy" id="65343"/>
    <lineage>
        <taxon>Eukaryota</taxon>
        <taxon>Metazoa</taxon>
        <taxon>Ecdysozoa</taxon>
        <taxon>Arthropoda</taxon>
        <taxon>Hexapoda</taxon>
        <taxon>Insecta</taxon>
        <taxon>Pterygota</taxon>
        <taxon>Neoptera</taxon>
        <taxon>Paraneoptera</taxon>
        <taxon>Hemiptera</taxon>
        <taxon>Heteroptera</taxon>
        <taxon>Panheteroptera</taxon>
        <taxon>Cimicomorpha</taxon>
        <taxon>Reduviidae</taxon>
        <taxon>Triatominae</taxon>
        <taxon>Panstrongylus</taxon>
    </lineage>
</organism>
<protein>
    <submittedName>
        <fullName evidence="4">Putative penelope-4 adi</fullName>
    </submittedName>
</protein>
<dbReference type="InterPro" id="IPR000477">
    <property type="entry name" value="RT_dom"/>
</dbReference>
<reference evidence="4" key="1">
    <citation type="journal article" date="2015" name="J. Med. Entomol.">
        <title>A Deep Insight Into the Sialotranscriptome of the Chagas Disease Vector, Panstrongylus megistus (Hemiptera: Heteroptera).</title>
        <authorList>
            <person name="Ribeiro J.M."/>
            <person name="Schwarz A."/>
            <person name="Francischetti I.M."/>
        </authorList>
    </citation>
    <scope>NUCLEOTIDE SEQUENCE</scope>
    <source>
        <tissue evidence="4">Salivary glands</tissue>
    </source>
</reference>
<sequence>NISDAFQLCGPNHQYNYGASEAKYLNIYYNLLSKLLNIKANIYFNKQCLHHNITPKYAKILIKTNTPAAQKTVAQAQKLWLKNEIRTLYEKKEKLNRQLKDTHIELANRYPSTIFNHYYDQINDKITKQMDHKYKILHKKLNNLQNSQHPQSKKHQKNTHHPRTVNLTNVTFTPTETELLDKGLKYNMKNTNHTKNIEQLVVDTELAITLLPHTEQEHVRHTAADIIKDIKNKQTHSNTDKQEERTAGRIRKKLKDNNLIITKADKGNCTVIMTHKNYVDKTLEFIDNNAYTQLKKDPTKQFQIQIKAALKTATLIIPPQETFKYTLMNPTAPILNALPKIHKTNVPIRPVVNYTTAPAYKLSQHLAKIIKEKDILKNNFTIKNTQHLIQLTENLTLTPNSRLISLDITNLYTSIPVTDTLDILKQKLEKENSTQFIHQLTNLIKTTTKQNYFRFNNKFYIATDGLGMGHPTSAILSEIFLQDMEDTYVQKLKEDFGVTFYARYVDDSFLILDKDTDINNLLNYLNNLNNRIKFTYEQETKNTLNYLDIKLTRRNNKIEYGIHRKPTTTDAIIPHSSNHPTQHKLAALRHLTNRLKSTPLTPTNYKQELQTIYDIAKNNGYNTNIVNKLLKNNTHNRNNKNDKEIDKFATFTYIGNKTYKLTNFFKKMGVKTAFKTNNKLGNRIRIRTETTDLYDSSGIYELKCPDCNDSYIGQTGRKIKERFSEHIRSYKYHKTDSNYANHLLTNQHKPDDISTTLTLIHSGKKGRRLDILEQLEIHKHKTRNLINEQTKFASEPLFNTIFPRQHNPKNTINNTHTP</sequence>
<keyword evidence="1" id="KW-0175">Coiled coil</keyword>
<dbReference type="CDD" id="cd10442">
    <property type="entry name" value="GIY-YIG_PLEs"/>
    <property type="match status" value="1"/>
</dbReference>
<dbReference type="PANTHER" id="PTHR21301:SF10">
    <property type="entry name" value="REVERSE TRANSCRIPTASE DOMAIN-CONTAINING PROTEIN"/>
    <property type="match status" value="1"/>
</dbReference>
<dbReference type="InterPro" id="IPR043502">
    <property type="entry name" value="DNA/RNA_pol_sf"/>
</dbReference>
<feature type="domain" description="GIY-YIG" evidence="2">
    <location>
        <begin position="695"/>
        <end position="786"/>
    </location>
</feature>
<evidence type="ECO:0000259" key="2">
    <source>
        <dbReference type="PROSITE" id="PS50164"/>
    </source>
</evidence>
<proteinExistence type="evidence at transcript level"/>
<evidence type="ECO:0000256" key="1">
    <source>
        <dbReference type="SAM" id="Coils"/>
    </source>
</evidence>
<dbReference type="PROSITE" id="PS50164">
    <property type="entry name" value="GIY_YIG"/>
    <property type="match status" value="1"/>
</dbReference>
<dbReference type="AlphaFoldDB" id="A0A069DWI3"/>
<dbReference type="EMBL" id="GBGD01000496">
    <property type="protein sequence ID" value="JAC88393.1"/>
    <property type="molecule type" value="mRNA"/>
</dbReference>
<feature type="coiled-coil region" evidence="1">
    <location>
        <begin position="78"/>
        <end position="109"/>
    </location>
</feature>
<feature type="domain" description="Reverse transcriptase" evidence="3">
    <location>
        <begin position="319"/>
        <end position="562"/>
    </location>
</feature>
<dbReference type="InterPro" id="IPR058912">
    <property type="entry name" value="HTH_animal"/>
</dbReference>
<dbReference type="PANTHER" id="PTHR21301">
    <property type="entry name" value="REVERSE TRANSCRIPTASE"/>
    <property type="match status" value="1"/>
</dbReference>
<name>A0A069DWI3_9HEMI</name>
<dbReference type="InterPro" id="IPR000305">
    <property type="entry name" value="GIY-YIG_endonuc"/>
</dbReference>
<evidence type="ECO:0000259" key="3">
    <source>
        <dbReference type="PROSITE" id="PS50878"/>
    </source>
</evidence>